<evidence type="ECO:0000256" key="5">
    <source>
        <dbReference type="SAM" id="MobiDB-lite"/>
    </source>
</evidence>
<dbReference type="AlphaFoldDB" id="A0A9W5YNU0"/>
<proteinExistence type="predicted"/>
<sequence>MILKPDCVRCRVPIIEAAHFIEEIGGEKTQSPSIHGAIGGKTKQSKKKTTTKKQTGSSMRRITAPQSEETDEEPDADEDTDWIKACAQHMPSAKLTKIREILTEWLAQESPGKILTGKLSLSVRENNMKTFSDKDSEVRILIASLKAGGIGLDLSAANKCILVDLWWNEAIQEQESEVEFVKLIVENSIDDYLLQLQTYKTAVITGTLGEEVLDERDTVEVLLRMFADVEKDSRGVLRLTPKTTSRDVRSDAGFWPRFGIF</sequence>
<dbReference type="InterPro" id="IPR001650">
    <property type="entry name" value="Helicase_C-like"/>
</dbReference>
<keyword evidence="2" id="KW-0378">Hydrolase</keyword>
<keyword evidence="4" id="KW-0067">ATP-binding</keyword>
<dbReference type="GO" id="GO:0005634">
    <property type="term" value="C:nucleus"/>
    <property type="evidence" value="ECO:0007669"/>
    <property type="project" value="TreeGrafter"/>
</dbReference>
<dbReference type="InterPro" id="IPR049730">
    <property type="entry name" value="SNF2/RAD54-like_C"/>
</dbReference>
<dbReference type="EMBL" id="BROQ01000037">
    <property type="protein sequence ID" value="GKZ21238.1"/>
    <property type="molecule type" value="Genomic_DNA"/>
</dbReference>
<evidence type="ECO:0000313" key="7">
    <source>
        <dbReference type="EMBL" id="GKZ21238.1"/>
    </source>
</evidence>
<dbReference type="PANTHER" id="PTHR45626:SF17">
    <property type="entry name" value="HELICASE-LIKE TRANSCRIPTION FACTOR"/>
    <property type="match status" value="1"/>
</dbReference>
<evidence type="ECO:0000256" key="1">
    <source>
        <dbReference type="ARBA" id="ARBA00022741"/>
    </source>
</evidence>
<dbReference type="PANTHER" id="PTHR45626">
    <property type="entry name" value="TRANSCRIPTION TERMINATION FACTOR 2-RELATED"/>
    <property type="match status" value="1"/>
</dbReference>
<reference evidence="7" key="1">
    <citation type="submission" date="2022-07" db="EMBL/GenBank/DDBJ databases">
        <title>Taxonomy of Aspergillus series Nigri: significant species reduction supported by multi-species coalescent approaches.</title>
        <authorList>
            <person name="Bian C."/>
            <person name="Kusuya Y."/>
            <person name="Sklenar F."/>
            <person name="D'hooge E."/>
            <person name="Yaguchi T."/>
            <person name="Takahashi H."/>
            <person name="Hubka V."/>
        </authorList>
    </citation>
    <scope>NUCLEOTIDE SEQUENCE</scope>
    <source>
        <strain evidence="7">CBS 733.88</strain>
    </source>
</reference>
<evidence type="ECO:0000256" key="3">
    <source>
        <dbReference type="ARBA" id="ARBA00022806"/>
    </source>
</evidence>
<gene>
    <name evidence="7" type="ORF">AbraCBS73388_006905</name>
</gene>
<organism evidence="7 8">
    <name type="scientific">Aspergillus brasiliensis</name>
    <dbReference type="NCBI Taxonomy" id="319629"/>
    <lineage>
        <taxon>Eukaryota</taxon>
        <taxon>Fungi</taxon>
        <taxon>Dikarya</taxon>
        <taxon>Ascomycota</taxon>
        <taxon>Pezizomycotina</taxon>
        <taxon>Eurotiomycetes</taxon>
        <taxon>Eurotiomycetidae</taxon>
        <taxon>Eurotiales</taxon>
        <taxon>Aspergillaceae</taxon>
        <taxon>Aspergillus</taxon>
        <taxon>Aspergillus subgen. Circumdati</taxon>
    </lineage>
</organism>
<feature type="region of interest" description="Disordered" evidence="5">
    <location>
        <begin position="28"/>
        <end position="78"/>
    </location>
</feature>
<dbReference type="GO" id="GO:0016787">
    <property type="term" value="F:hydrolase activity"/>
    <property type="evidence" value="ECO:0007669"/>
    <property type="project" value="UniProtKB-KW"/>
</dbReference>
<dbReference type="GO" id="GO:0004386">
    <property type="term" value="F:helicase activity"/>
    <property type="evidence" value="ECO:0007669"/>
    <property type="project" value="UniProtKB-KW"/>
</dbReference>
<feature type="domain" description="Helicase C-terminal" evidence="6">
    <location>
        <begin position="104"/>
        <end position="174"/>
    </location>
</feature>
<evidence type="ECO:0000313" key="8">
    <source>
        <dbReference type="Proteomes" id="UP001143548"/>
    </source>
</evidence>
<evidence type="ECO:0000259" key="6">
    <source>
        <dbReference type="Pfam" id="PF00271"/>
    </source>
</evidence>
<dbReference type="GO" id="GO:0006281">
    <property type="term" value="P:DNA repair"/>
    <property type="evidence" value="ECO:0007669"/>
    <property type="project" value="TreeGrafter"/>
</dbReference>
<dbReference type="Proteomes" id="UP001143548">
    <property type="component" value="Unassembled WGS sequence"/>
</dbReference>
<dbReference type="InterPro" id="IPR050628">
    <property type="entry name" value="SNF2_RAD54_helicase_TF"/>
</dbReference>
<dbReference type="GO" id="GO:0005524">
    <property type="term" value="F:ATP binding"/>
    <property type="evidence" value="ECO:0007669"/>
    <property type="project" value="UniProtKB-KW"/>
</dbReference>
<dbReference type="CDD" id="cd18793">
    <property type="entry name" value="SF2_C_SNF"/>
    <property type="match status" value="1"/>
</dbReference>
<dbReference type="GO" id="GO:0008094">
    <property type="term" value="F:ATP-dependent activity, acting on DNA"/>
    <property type="evidence" value="ECO:0007669"/>
    <property type="project" value="TreeGrafter"/>
</dbReference>
<dbReference type="InterPro" id="IPR027417">
    <property type="entry name" value="P-loop_NTPase"/>
</dbReference>
<comment type="caution">
    <text evidence="7">The sequence shown here is derived from an EMBL/GenBank/DDBJ whole genome shotgun (WGS) entry which is preliminary data.</text>
</comment>
<name>A0A9W5YNU0_9EURO</name>
<dbReference type="Pfam" id="PF00271">
    <property type="entry name" value="Helicase_C"/>
    <property type="match status" value="1"/>
</dbReference>
<accession>A0A9W5YNU0</accession>
<protein>
    <recommendedName>
        <fullName evidence="6">Helicase C-terminal domain-containing protein</fullName>
    </recommendedName>
</protein>
<dbReference type="Gene3D" id="3.40.50.300">
    <property type="entry name" value="P-loop containing nucleotide triphosphate hydrolases"/>
    <property type="match status" value="1"/>
</dbReference>
<dbReference type="SUPFAM" id="SSF52540">
    <property type="entry name" value="P-loop containing nucleoside triphosphate hydrolases"/>
    <property type="match status" value="1"/>
</dbReference>
<feature type="compositionally biased region" description="Acidic residues" evidence="5">
    <location>
        <begin position="68"/>
        <end position="78"/>
    </location>
</feature>
<evidence type="ECO:0000256" key="4">
    <source>
        <dbReference type="ARBA" id="ARBA00022840"/>
    </source>
</evidence>
<evidence type="ECO:0000256" key="2">
    <source>
        <dbReference type="ARBA" id="ARBA00022801"/>
    </source>
</evidence>
<keyword evidence="1" id="KW-0547">Nucleotide-binding</keyword>
<keyword evidence="3" id="KW-0347">Helicase</keyword>